<evidence type="ECO:0000256" key="1">
    <source>
        <dbReference type="SAM" id="MobiDB-lite"/>
    </source>
</evidence>
<dbReference type="Proteomes" id="UP000479000">
    <property type="component" value="Unassembled WGS sequence"/>
</dbReference>
<accession>A0A6H5HK12</accession>
<evidence type="ECO:0000313" key="3">
    <source>
        <dbReference type="Proteomes" id="UP000479000"/>
    </source>
</evidence>
<feature type="region of interest" description="Disordered" evidence="1">
    <location>
        <begin position="161"/>
        <end position="180"/>
    </location>
</feature>
<dbReference type="EMBL" id="CADCXU010030622">
    <property type="protein sequence ID" value="CAB0016880.1"/>
    <property type="molecule type" value="Genomic_DNA"/>
</dbReference>
<keyword evidence="3" id="KW-1185">Reference proteome</keyword>
<gene>
    <name evidence="2" type="ORF">NTEN_LOCUS21005</name>
</gene>
<feature type="compositionally biased region" description="Polar residues" evidence="1">
    <location>
        <begin position="167"/>
        <end position="179"/>
    </location>
</feature>
<name>A0A6H5HK12_9HEMI</name>
<reference evidence="2 3" key="1">
    <citation type="submission" date="2020-02" db="EMBL/GenBank/DDBJ databases">
        <authorList>
            <person name="Ferguson B K."/>
        </authorList>
    </citation>
    <scope>NUCLEOTIDE SEQUENCE [LARGE SCALE GENOMIC DNA]</scope>
</reference>
<organism evidence="2 3">
    <name type="scientific">Nesidiocoris tenuis</name>
    <dbReference type="NCBI Taxonomy" id="355587"/>
    <lineage>
        <taxon>Eukaryota</taxon>
        <taxon>Metazoa</taxon>
        <taxon>Ecdysozoa</taxon>
        <taxon>Arthropoda</taxon>
        <taxon>Hexapoda</taxon>
        <taxon>Insecta</taxon>
        <taxon>Pterygota</taxon>
        <taxon>Neoptera</taxon>
        <taxon>Paraneoptera</taxon>
        <taxon>Hemiptera</taxon>
        <taxon>Heteroptera</taxon>
        <taxon>Panheteroptera</taxon>
        <taxon>Cimicomorpha</taxon>
        <taxon>Miridae</taxon>
        <taxon>Dicyphina</taxon>
        <taxon>Nesidiocoris</taxon>
    </lineage>
</organism>
<protein>
    <submittedName>
        <fullName evidence="2">Uncharacterized protein</fullName>
    </submittedName>
</protein>
<proteinExistence type="predicted"/>
<evidence type="ECO:0000313" key="2">
    <source>
        <dbReference type="EMBL" id="CAB0016880.1"/>
    </source>
</evidence>
<sequence>MAAFLPPGLRKYFFESSRQNAKFLGKIRRDFPQHLNSTESTMGANVDNIWSVKNIHEKHPQSRWCTRFSYMYLLKLLKKLLIDSWPGRKPHLLVRRNPEIGPGPFEAEGSSLDTRPTFNLNLNYLYWSYEQEGPKVEFLSDKEGTFSSRTCPYNSVGLRSEADKSDYTSPEQSPANTVPDTRLKGKVAHRIGNHRSSSTCRPARKGVQGGRRMSTPVPAKLVNWEETFEFDCWFTLATNFQTDGFETPITIRYYGNGEGTVVATVTAIAIEIVLVATAASSRVTTIVEKTVVAMVISDEVKAAMKSFIEECESVRDKYMDYILMGRIYLEKLQVLQPSKDYNLPPTMIARLPILLNDFEKFESLCNEIVHCSIPTLVQYVKDMFHGRALMN</sequence>
<dbReference type="AlphaFoldDB" id="A0A6H5HK12"/>